<dbReference type="Proteomes" id="UP000199502">
    <property type="component" value="Unassembled WGS sequence"/>
</dbReference>
<dbReference type="PANTHER" id="PTHR43537">
    <property type="entry name" value="TRANSCRIPTIONAL REGULATOR, GNTR FAMILY"/>
    <property type="match status" value="1"/>
</dbReference>
<dbReference type="InterPro" id="IPR000524">
    <property type="entry name" value="Tscrpt_reg_HTH_GntR"/>
</dbReference>
<accession>A0A1G5DBY8</accession>
<dbReference type="AlphaFoldDB" id="A0A1G5DBY8"/>
<dbReference type="Gene3D" id="1.20.120.530">
    <property type="entry name" value="GntR ligand-binding domain-like"/>
    <property type="match status" value="1"/>
</dbReference>
<protein>
    <submittedName>
        <fullName evidence="5">Transcriptional regulator, GntR family</fullName>
    </submittedName>
</protein>
<organism evidence="5 6">
    <name type="scientific">Paracoccus tibetensis</name>
    <dbReference type="NCBI Taxonomy" id="336292"/>
    <lineage>
        <taxon>Bacteria</taxon>
        <taxon>Pseudomonadati</taxon>
        <taxon>Pseudomonadota</taxon>
        <taxon>Alphaproteobacteria</taxon>
        <taxon>Rhodobacterales</taxon>
        <taxon>Paracoccaceae</taxon>
        <taxon>Paracoccus</taxon>
    </lineage>
</organism>
<dbReference type="InterPro" id="IPR008920">
    <property type="entry name" value="TF_FadR/GntR_C"/>
</dbReference>
<dbReference type="OrthoDB" id="8638122at2"/>
<sequence length="229" mass="25035">MTADDGLVEDLRRRILSLELPPGAVLSRADLAARYGTSSTPLRDALLRLQDAGLVTIMPQSRTQVTRIDLDHARQIHVLRSTIEAEAAARLAAALPEGLVEQLKALIGMQEAEAQRAEMDAFARLDLAFHEALLQAAGLAAVHRVIRRESIHIDRLRALHLMQPEKAQQILEDHRCIAAGIAAADPEAAAAAMKRHLSQSILLGERLTRERPEFFTTADAGDRRAAAAF</sequence>
<dbReference type="InterPro" id="IPR036390">
    <property type="entry name" value="WH_DNA-bd_sf"/>
</dbReference>
<evidence type="ECO:0000259" key="4">
    <source>
        <dbReference type="PROSITE" id="PS50949"/>
    </source>
</evidence>
<feature type="domain" description="HTH gntR-type" evidence="4">
    <location>
        <begin position="1"/>
        <end position="68"/>
    </location>
</feature>
<gene>
    <name evidence="5" type="ORF">SAMN05660710_00738</name>
</gene>
<dbReference type="PROSITE" id="PS50949">
    <property type="entry name" value="HTH_GNTR"/>
    <property type="match status" value="1"/>
</dbReference>
<keyword evidence="6" id="KW-1185">Reference proteome</keyword>
<evidence type="ECO:0000256" key="2">
    <source>
        <dbReference type="ARBA" id="ARBA00023125"/>
    </source>
</evidence>
<keyword evidence="3" id="KW-0804">Transcription</keyword>
<evidence type="ECO:0000313" key="5">
    <source>
        <dbReference type="EMBL" id="SCY11940.1"/>
    </source>
</evidence>
<dbReference type="GO" id="GO:0003700">
    <property type="term" value="F:DNA-binding transcription factor activity"/>
    <property type="evidence" value="ECO:0007669"/>
    <property type="project" value="InterPro"/>
</dbReference>
<dbReference type="EMBL" id="FMVT01000002">
    <property type="protein sequence ID" value="SCY11940.1"/>
    <property type="molecule type" value="Genomic_DNA"/>
</dbReference>
<name>A0A1G5DBY8_9RHOB</name>
<dbReference type="Gene3D" id="1.10.10.10">
    <property type="entry name" value="Winged helix-like DNA-binding domain superfamily/Winged helix DNA-binding domain"/>
    <property type="match status" value="1"/>
</dbReference>
<dbReference type="SMART" id="SM00345">
    <property type="entry name" value="HTH_GNTR"/>
    <property type="match status" value="1"/>
</dbReference>
<dbReference type="SUPFAM" id="SSF48008">
    <property type="entry name" value="GntR ligand-binding domain-like"/>
    <property type="match status" value="1"/>
</dbReference>
<dbReference type="SUPFAM" id="SSF46785">
    <property type="entry name" value="Winged helix' DNA-binding domain"/>
    <property type="match status" value="1"/>
</dbReference>
<reference evidence="5 6" key="1">
    <citation type="submission" date="2016-10" db="EMBL/GenBank/DDBJ databases">
        <authorList>
            <person name="de Groot N.N."/>
        </authorList>
    </citation>
    <scope>NUCLEOTIDE SEQUENCE [LARGE SCALE GENOMIC DNA]</scope>
    <source>
        <strain evidence="5 6">CGMCC 1.8925</strain>
    </source>
</reference>
<dbReference type="GO" id="GO:0003677">
    <property type="term" value="F:DNA binding"/>
    <property type="evidence" value="ECO:0007669"/>
    <property type="project" value="UniProtKB-KW"/>
</dbReference>
<dbReference type="RefSeq" id="WP_090740383.1">
    <property type="nucleotide sequence ID" value="NZ_FMVT01000002.1"/>
</dbReference>
<proteinExistence type="predicted"/>
<keyword evidence="2" id="KW-0238">DNA-binding</keyword>
<evidence type="ECO:0000313" key="6">
    <source>
        <dbReference type="Proteomes" id="UP000199502"/>
    </source>
</evidence>
<dbReference type="Pfam" id="PF07729">
    <property type="entry name" value="FCD"/>
    <property type="match status" value="1"/>
</dbReference>
<evidence type="ECO:0000256" key="3">
    <source>
        <dbReference type="ARBA" id="ARBA00023163"/>
    </source>
</evidence>
<dbReference type="SMART" id="SM00895">
    <property type="entry name" value="FCD"/>
    <property type="match status" value="1"/>
</dbReference>
<dbReference type="PANTHER" id="PTHR43537:SF45">
    <property type="entry name" value="GNTR FAMILY REGULATORY PROTEIN"/>
    <property type="match status" value="1"/>
</dbReference>
<dbReference type="STRING" id="336292.SAMN05660710_00738"/>
<keyword evidence="1" id="KW-0805">Transcription regulation</keyword>
<evidence type="ECO:0000256" key="1">
    <source>
        <dbReference type="ARBA" id="ARBA00023015"/>
    </source>
</evidence>
<dbReference type="Pfam" id="PF00392">
    <property type="entry name" value="GntR"/>
    <property type="match status" value="1"/>
</dbReference>
<dbReference type="InterPro" id="IPR036388">
    <property type="entry name" value="WH-like_DNA-bd_sf"/>
</dbReference>
<dbReference type="InterPro" id="IPR011711">
    <property type="entry name" value="GntR_C"/>
</dbReference>